<keyword evidence="3" id="KW-1185">Reference proteome</keyword>
<comment type="similarity">
    <text evidence="1">Belongs to the RutC family.</text>
</comment>
<dbReference type="RefSeq" id="WP_275821843.1">
    <property type="nucleotide sequence ID" value="NZ_JARHUD010000004.1"/>
</dbReference>
<dbReference type="Pfam" id="PF01042">
    <property type="entry name" value="Ribonuc_L-PSP"/>
    <property type="match status" value="1"/>
</dbReference>
<dbReference type="Gene3D" id="3.30.1330.40">
    <property type="entry name" value="RutC-like"/>
    <property type="match status" value="1"/>
</dbReference>
<dbReference type="PANTHER" id="PTHR11803">
    <property type="entry name" value="2-IMINOBUTANOATE/2-IMINOPROPANOATE DEAMINASE RIDA"/>
    <property type="match status" value="1"/>
</dbReference>
<proteinExistence type="inferred from homology"/>
<sequence>MPKTLHKRHAGASSPTARYAPALEVDEGRRWLYLSGQVGTLPDGSVAQGAEDQMHAVFTNIQSLLRSAGMGWEHLVRFNVYLTRREDLQLFRDVRDSFIGDAEPASTLLIVAGLASPDFLVEIEAVAAA</sequence>
<reference evidence="2 3" key="1">
    <citation type="submission" date="2023-03" db="EMBL/GenBank/DDBJ databases">
        <title>Fodinicurvata sp. CAU 1616 isolated from sea sendiment.</title>
        <authorList>
            <person name="Kim W."/>
        </authorList>
    </citation>
    <scope>NUCLEOTIDE SEQUENCE [LARGE SCALE GENOMIC DNA]</scope>
    <source>
        <strain evidence="2 3">CAU 1616</strain>
    </source>
</reference>
<accession>A0ABT5YLT7</accession>
<dbReference type="SUPFAM" id="SSF55298">
    <property type="entry name" value="YjgF-like"/>
    <property type="match status" value="1"/>
</dbReference>
<dbReference type="EMBL" id="JARHUD010000004">
    <property type="protein sequence ID" value="MDF2095927.1"/>
    <property type="molecule type" value="Genomic_DNA"/>
</dbReference>
<evidence type="ECO:0000313" key="3">
    <source>
        <dbReference type="Proteomes" id="UP001215503"/>
    </source>
</evidence>
<dbReference type="CDD" id="cd00448">
    <property type="entry name" value="YjgF_YER057c_UK114_family"/>
    <property type="match status" value="1"/>
</dbReference>
<dbReference type="PANTHER" id="PTHR11803:SF58">
    <property type="entry name" value="PROTEIN HMF1-RELATED"/>
    <property type="match status" value="1"/>
</dbReference>
<comment type="caution">
    <text evidence="2">The sequence shown here is derived from an EMBL/GenBank/DDBJ whole genome shotgun (WGS) entry which is preliminary data.</text>
</comment>
<evidence type="ECO:0000256" key="1">
    <source>
        <dbReference type="ARBA" id="ARBA00010552"/>
    </source>
</evidence>
<protein>
    <submittedName>
        <fullName evidence="2">RidA family protein</fullName>
    </submittedName>
</protein>
<dbReference type="InterPro" id="IPR006175">
    <property type="entry name" value="YjgF/YER057c/UK114"/>
</dbReference>
<dbReference type="Proteomes" id="UP001215503">
    <property type="component" value="Unassembled WGS sequence"/>
</dbReference>
<organism evidence="2 3">
    <name type="scientific">Aquibaculum arenosum</name>
    <dbReference type="NCBI Taxonomy" id="3032591"/>
    <lineage>
        <taxon>Bacteria</taxon>
        <taxon>Pseudomonadati</taxon>
        <taxon>Pseudomonadota</taxon>
        <taxon>Alphaproteobacteria</taxon>
        <taxon>Rhodospirillales</taxon>
        <taxon>Rhodovibrionaceae</taxon>
        <taxon>Aquibaculum</taxon>
    </lineage>
</organism>
<name>A0ABT5YLT7_9PROT</name>
<dbReference type="InterPro" id="IPR035959">
    <property type="entry name" value="RutC-like_sf"/>
</dbReference>
<evidence type="ECO:0000313" key="2">
    <source>
        <dbReference type="EMBL" id="MDF2095927.1"/>
    </source>
</evidence>
<gene>
    <name evidence="2" type="ORF">P2G67_08055</name>
</gene>